<comment type="caution">
    <text evidence="2">The sequence shown here is derived from an EMBL/GenBank/DDBJ whole genome shotgun (WGS) entry which is preliminary data.</text>
</comment>
<proteinExistence type="predicted"/>
<keyword evidence="3" id="KW-1185">Reference proteome</keyword>
<dbReference type="EMBL" id="JAUCMV010000004">
    <property type="protein sequence ID" value="KAK0402164.1"/>
    <property type="molecule type" value="Genomic_DNA"/>
</dbReference>
<dbReference type="Proteomes" id="UP001175271">
    <property type="component" value="Unassembled WGS sequence"/>
</dbReference>
<gene>
    <name evidence="2" type="ORF">QR680_016181</name>
</gene>
<protein>
    <submittedName>
        <fullName evidence="2">Uncharacterized protein</fullName>
    </submittedName>
</protein>
<evidence type="ECO:0000313" key="2">
    <source>
        <dbReference type="EMBL" id="KAK0402164.1"/>
    </source>
</evidence>
<organism evidence="2 3">
    <name type="scientific">Steinernema hermaphroditum</name>
    <dbReference type="NCBI Taxonomy" id="289476"/>
    <lineage>
        <taxon>Eukaryota</taxon>
        <taxon>Metazoa</taxon>
        <taxon>Ecdysozoa</taxon>
        <taxon>Nematoda</taxon>
        <taxon>Chromadorea</taxon>
        <taxon>Rhabditida</taxon>
        <taxon>Tylenchina</taxon>
        <taxon>Panagrolaimomorpha</taxon>
        <taxon>Strongyloidoidea</taxon>
        <taxon>Steinernematidae</taxon>
        <taxon>Steinernema</taxon>
    </lineage>
</organism>
<accession>A0AA39HB99</accession>
<name>A0AA39HB99_9BILA</name>
<feature type="chain" id="PRO_5041369239" evidence="1">
    <location>
        <begin position="21"/>
        <end position="67"/>
    </location>
</feature>
<evidence type="ECO:0000313" key="3">
    <source>
        <dbReference type="Proteomes" id="UP001175271"/>
    </source>
</evidence>
<keyword evidence="1" id="KW-0732">Signal</keyword>
<sequence>MLRTFLLTVLFILIIMPTCSDDWITRVKRYEYHVAMPYSSVRIQGYNPVVEWIRVFGRLSDNFKYLG</sequence>
<evidence type="ECO:0000256" key="1">
    <source>
        <dbReference type="SAM" id="SignalP"/>
    </source>
</evidence>
<dbReference type="AlphaFoldDB" id="A0AA39HB99"/>
<reference evidence="2" key="1">
    <citation type="submission" date="2023-06" db="EMBL/GenBank/DDBJ databases">
        <title>Genomic analysis of the entomopathogenic nematode Steinernema hermaphroditum.</title>
        <authorList>
            <person name="Schwarz E.M."/>
            <person name="Heppert J.K."/>
            <person name="Baniya A."/>
            <person name="Schwartz H.T."/>
            <person name="Tan C.-H."/>
            <person name="Antoshechkin I."/>
            <person name="Sternberg P.W."/>
            <person name="Goodrich-Blair H."/>
            <person name="Dillman A.R."/>
        </authorList>
    </citation>
    <scope>NUCLEOTIDE SEQUENCE</scope>
    <source>
        <strain evidence="2">PS9179</strain>
        <tissue evidence="2">Whole animal</tissue>
    </source>
</reference>
<feature type="signal peptide" evidence="1">
    <location>
        <begin position="1"/>
        <end position="20"/>
    </location>
</feature>